<accession>A0AAV7UUW3</accession>
<dbReference type="GO" id="GO:0005739">
    <property type="term" value="C:mitochondrion"/>
    <property type="evidence" value="ECO:0007669"/>
    <property type="project" value="TreeGrafter"/>
</dbReference>
<dbReference type="InterPro" id="IPR011990">
    <property type="entry name" value="TPR-like_helical_dom_sf"/>
</dbReference>
<comment type="subunit">
    <text evidence="2">Interacts with microtubules.</text>
</comment>
<dbReference type="SUPFAM" id="SSF48452">
    <property type="entry name" value="TPR-like"/>
    <property type="match status" value="1"/>
</dbReference>
<keyword evidence="6" id="KW-0206">Cytoskeleton</keyword>
<name>A0AAV7UUW3_PLEWA</name>
<protein>
    <recommendedName>
        <fullName evidence="8">Regulator of microtubule dynamics protein 1</fullName>
    </recommendedName>
    <alternativeName>
        <fullName evidence="9">Protein FAM82B</fullName>
    </alternativeName>
</protein>
<keyword evidence="4" id="KW-0677">Repeat</keyword>
<evidence type="ECO:0000256" key="3">
    <source>
        <dbReference type="ARBA" id="ARBA00022490"/>
    </source>
</evidence>
<keyword evidence="3" id="KW-0963">Cytoplasm</keyword>
<dbReference type="GO" id="GO:0005876">
    <property type="term" value="C:spindle microtubule"/>
    <property type="evidence" value="ECO:0007669"/>
    <property type="project" value="TreeGrafter"/>
</dbReference>
<evidence type="ECO:0000256" key="9">
    <source>
        <dbReference type="ARBA" id="ARBA00041958"/>
    </source>
</evidence>
<dbReference type="Proteomes" id="UP001066276">
    <property type="component" value="Chromosome 2_2"/>
</dbReference>
<dbReference type="Pfam" id="PF21033">
    <property type="entry name" value="RMD1-3"/>
    <property type="match status" value="1"/>
</dbReference>
<reference evidence="11" key="1">
    <citation type="journal article" date="2022" name="bioRxiv">
        <title>Sequencing and chromosome-scale assembly of the giantPleurodeles waltlgenome.</title>
        <authorList>
            <person name="Brown T."/>
            <person name="Elewa A."/>
            <person name="Iarovenko S."/>
            <person name="Subramanian E."/>
            <person name="Araus A.J."/>
            <person name="Petzold A."/>
            <person name="Susuki M."/>
            <person name="Suzuki K.-i.T."/>
            <person name="Hayashi T."/>
            <person name="Toyoda A."/>
            <person name="Oliveira C."/>
            <person name="Osipova E."/>
            <person name="Leigh N.D."/>
            <person name="Simon A."/>
            <person name="Yun M.H."/>
        </authorList>
    </citation>
    <scope>NUCLEOTIDE SEQUENCE</scope>
    <source>
        <strain evidence="11">20211129_DDA</strain>
        <tissue evidence="11">Liver</tissue>
    </source>
</reference>
<feature type="region of interest" description="Disordered" evidence="10">
    <location>
        <begin position="9"/>
        <end position="35"/>
    </location>
</feature>
<comment type="similarity">
    <text evidence="7">Belongs to the RMDN family.</text>
</comment>
<evidence type="ECO:0000256" key="6">
    <source>
        <dbReference type="ARBA" id="ARBA00023212"/>
    </source>
</evidence>
<evidence type="ECO:0000256" key="4">
    <source>
        <dbReference type="ARBA" id="ARBA00022737"/>
    </source>
</evidence>
<organism evidence="11 12">
    <name type="scientific">Pleurodeles waltl</name>
    <name type="common">Iberian ribbed newt</name>
    <dbReference type="NCBI Taxonomy" id="8319"/>
    <lineage>
        <taxon>Eukaryota</taxon>
        <taxon>Metazoa</taxon>
        <taxon>Chordata</taxon>
        <taxon>Craniata</taxon>
        <taxon>Vertebrata</taxon>
        <taxon>Euteleostomi</taxon>
        <taxon>Amphibia</taxon>
        <taxon>Batrachia</taxon>
        <taxon>Caudata</taxon>
        <taxon>Salamandroidea</taxon>
        <taxon>Salamandridae</taxon>
        <taxon>Pleurodelinae</taxon>
        <taxon>Pleurodeles</taxon>
    </lineage>
</organism>
<evidence type="ECO:0000256" key="7">
    <source>
        <dbReference type="ARBA" id="ARBA00038360"/>
    </source>
</evidence>
<gene>
    <name evidence="11" type="ORF">NDU88_002198</name>
</gene>
<dbReference type="InterPro" id="IPR049039">
    <property type="entry name" value="RMD1-3_a_helical_rpt"/>
</dbReference>
<evidence type="ECO:0000256" key="8">
    <source>
        <dbReference type="ARBA" id="ARBA00039966"/>
    </source>
</evidence>
<evidence type="ECO:0000313" key="12">
    <source>
        <dbReference type="Proteomes" id="UP001066276"/>
    </source>
</evidence>
<keyword evidence="12" id="KW-1185">Reference proteome</keyword>
<dbReference type="GO" id="GO:0008017">
    <property type="term" value="F:microtubule binding"/>
    <property type="evidence" value="ECO:0007669"/>
    <property type="project" value="TreeGrafter"/>
</dbReference>
<comment type="caution">
    <text evidence="11">The sequence shown here is derived from an EMBL/GenBank/DDBJ whole genome shotgun (WGS) entry which is preliminary data.</text>
</comment>
<evidence type="ECO:0000256" key="1">
    <source>
        <dbReference type="ARBA" id="ARBA00004245"/>
    </source>
</evidence>
<comment type="subcellular location">
    <subcellularLocation>
        <location evidence="1">Cytoplasm</location>
        <location evidence="1">Cytoskeleton</location>
    </subcellularLocation>
</comment>
<dbReference type="PANTHER" id="PTHR16056:SF16">
    <property type="entry name" value="REGULATOR OF MICROTUBULE DYNAMICS PROTEIN 1"/>
    <property type="match status" value="1"/>
</dbReference>
<dbReference type="PANTHER" id="PTHR16056">
    <property type="entry name" value="REGULATOR OF MICROTUBULE DYNAMICS PROTEIN"/>
    <property type="match status" value="1"/>
</dbReference>
<evidence type="ECO:0000256" key="2">
    <source>
        <dbReference type="ARBA" id="ARBA00011375"/>
    </source>
</evidence>
<keyword evidence="5" id="KW-0802">TPR repeat</keyword>
<proteinExistence type="inferred from homology"/>
<evidence type="ECO:0000256" key="10">
    <source>
        <dbReference type="SAM" id="MobiDB-lite"/>
    </source>
</evidence>
<evidence type="ECO:0000256" key="5">
    <source>
        <dbReference type="ARBA" id="ARBA00022803"/>
    </source>
</evidence>
<dbReference type="AlphaFoldDB" id="A0AAV7UUW3"/>
<dbReference type="EMBL" id="JANPWB010000004">
    <property type="protein sequence ID" value="KAJ1192892.1"/>
    <property type="molecule type" value="Genomic_DNA"/>
</dbReference>
<dbReference type="GO" id="GO:0097431">
    <property type="term" value="C:mitotic spindle pole"/>
    <property type="evidence" value="ECO:0007669"/>
    <property type="project" value="TreeGrafter"/>
</dbReference>
<sequence length="134" mass="14912">MVVITWNDSGANIRHEEGSGPTGGTGTRQEESDNGDMLWRLARAAHDYSHLNTTPDNEKKRLIYEAVEFAKKALDKNPSGFAAHKWYAISLSDIGDYEGIQTKIANAFEVQKHFAYVPEYGSLYRESAPTNAGF</sequence>
<evidence type="ECO:0000313" key="11">
    <source>
        <dbReference type="EMBL" id="KAJ1192892.1"/>
    </source>
</evidence>